<keyword evidence="2" id="KW-1185">Reference proteome</keyword>
<organism evidence="1 2">
    <name type="scientific">Trema orientale</name>
    <name type="common">Charcoal tree</name>
    <name type="synonym">Celtis orientalis</name>
    <dbReference type="NCBI Taxonomy" id="63057"/>
    <lineage>
        <taxon>Eukaryota</taxon>
        <taxon>Viridiplantae</taxon>
        <taxon>Streptophyta</taxon>
        <taxon>Embryophyta</taxon>
        <taxon>Tracheophyta</taxon>
        <taxon>Spermatophyta</taxon>
        <taxon>Magnoliopsida</taxon>
        <taxon>eudicotyledons</taxon>
        <taxon>Gunneridae</taxon>
        <taxon>Pentapetalae</taxon>
        <taxon>rosids</taxon>
        <taxon>fabids</taxon>
        <taxon>Rosales</taxon>
        <taxon>Cannabaceae</taxon>
        <taxon>Trema</taxon>
    </lineage>
</organism>
<evidence type="ECO:0000313" key="1">
    <source>
        <dbReference type="EMBL" id="PON67406.1"/>
    </source>
</evidence>
<dbReference type="OrthoDB" id="10268906at2759"/>
<sequence>MPLQVQGNLAFEDPSYYYDKNLSSADGFVDIVHNWGSADAFQHFPGNEYSGFAEAFQHFPCNGYWGFADAFQHFPCNGYSGSAETETMLAYNSHLDLPETPKFLVN</sequence>
<evidence type="ECO:0000313" key="2">
    <source>
        <dbReference type="Proteomes" id="UP000237000"/>
    </source>
</evidence>
<dbReference type="EMBL" id="JXTC01000304">
    <property type="protein sequence ID" value="PON67406.1"/>
    <property type="molecule type" value="Genomic_DNA"/>
</dbReference>
<comment type="caution">
    <text evidence="1">The sequence shown here is derived from an EMBL/GenBank/DDBJ whole genome shotgun (WGS) entry which is preliminary data.</text>
</comment>
<protein>
    <submittedName>
        <fullName evidence="1">Uncharacterized protein</fullName>
    </submittedName>
</protein>
<reference evidence="2" key="1">
    <citation type="submission" date="2016-06" db="EMBL/GenBank/DDBJ databases">
        <title>Parallel loss of symbiosis genes in relatives of nitrogen-fixing non-legume Parasponia.</title>
        <authorList>
            <person name="Van Velzen R."/>
            <person name="Holmer R."/>
            <person name="Bu F."/>
            <person name="Rutten L."/>
            <person name="Van Zeijl A."/>
            <person name="Liu W."/>
            <person name="Santuari L."/>
            <person name="Cao Q."/>
            <person name="Sharma T."/>
            <person name="Shen D."/>
            <person name="Roswanjaya Y."/>
            <person name="Wardhani T."/>
            <person name="Kalhor M.S."/>
            <person name="Jansen J."/>
            <person name="Van den Hoogen J."/>
            <person name="Gungor B."/>
            <person name="Hartog M."/>
            <person name="Hontelez J."/>
            <person name="Verver J."/>
            <person name="Yang W.-C."/>
            <person name="Schijlen E."/>
            <person name="Repin R."/>
            <person name="Schilthuizen M."/>
            <person name="Schranz E."/>
            <person name="Heidstra R."/>
            <person name="Miyata K."/>
            <person name="Fedorova E."/>
            <person name="Kohlen W."/>
            <person name="Bisseling T."/>
            <person name="Smit S."/>
            <person name="Geurts R."/>
        </authorList>
    </citation>
    <scope>NUCLEOTIDE SEQUENCE [LARGE SCALE GENOMIC DNA]</scope>
    <source>
        <strain evidence="2">cv. RG33-2</strain>
    </source>
</reference>
<gene>
    <name evidence="1" type="ORF">TorRG33x02_264470</name>
</gene>
<proteinExistence type="predicted"/>
<dbReference type="AlphaFoldDB" id="A0A2P5D287"/>
<dbReference type="InParanoid" id="A0A2P5D287"/>
<dbReference type="Proteomes" id="UP000237000">
    <property type="component" value="Unassembled WGS sequence"/>
</dbReference>
<name>A0A2P5D287_TREOI</name>
<accession>A0A2P5D287</accession>